<dbReference type="GO" id="GO:0030975">
    <property type="term" value="F:thiamine binding"/>
    <property type="evidence" value="ECO:0007669"/>
    <property type="project" value="InterPro"/>
</dbReference>
<evidence type="ECO:0000313" key="4">
    <source>
        <dbReference type="Proteomes" id="UP000663305"/>
    </source>
</evidence>
<proteinExistence type="predicted"/>
<evidence type="ECO:0000256" key="1">
    <source>
        <dbReference type="ARBA" id="ARBA00022729"/>
    </source>
</evidence>
<name>A0A897NJJ9_9EURY</name>
<dbReference type="Gene3D" id="3.40.190.10">
    <property type="entry name" value="Periplasmic binding protein-like II"/>
    <property type="match status" value="2"/>
</dbReference>
<organism evidence="3 4">
    <name type="scientific">Halapricum desulfuricans</name>
    <dbReference type="NCBI Taxonomy" id="2841257"/>
    <lineage>
        <taxon>Archaea</taxon>
        <taxon>Methanobacteriati</taxon>
        <taxon>Methanobacteriota</taxon>
        <taxon>Stenosarchaea group</taxon>
        <taxon>Halobacteria</taxon>
        <taxon>Halobacteriales</taxon>
        <taxon>Haloarculaceae</taxon>
        <taxon>Halapricum</taxon>
    </lineage>
</organism>
<gene>
    <name evidence="3" type="primary">tbpA</name>
    <name evidence="3" type="ORF">HSBGL_2518</name>
</gene>
<dbReference type="PANTHER" id="PTHR30006:SF2">
    <property type="entry name" value="ABC TRANSPORTER SUBSTRATE-BINDING PROTEIN"/>
    <property type="match status" value="1"/>
</dbReference>
<evidence type="ECO:0000313" key="3">
    <source>
        <dbReference type="EMBL" id="QSG12922.1"/>
    </source>
</evidence>
<dbReference type="InterPro" id="IPR005948">
    <property type="entry name" value="ThiB-like"/>
</dbReference>
<dbReference type="EMBL" id="CP064789">
    <property type="protein sequence ID" value="QSG12922.1"/>
    <property type="molecule type" value="Genomic_DNA"/>
</dbReference>
<dbReference type="SUPFAM" id="SSF53850">
    <property type="entry name" value="Periplasmic binding protein-like II"/>
    <property type="match status" value="1"/>
</dbReference>
<feature type="compositionally biased region" description="Polar residues" evidence="2">
    <location>
        <begin position="36"/>
        <end position="49"/>
    </location>
</feature>
<reference evidence="3" key="1">
    <citation type="submission" date="2020-11" db="EMBL/GenBank/DDBJ databases">
        <title>Carbohydrate-dependent, anaerobic sulfur respiration: A novel catabolism in halophilic archaea.</title>
        <authorList>
            <person name="Sorokin D.Y."/>
            <person name="Messina E."/>
            <person name="Smedile F."/>
            <person name="La Cono V."/>
            <person name="Hallsworth J.E."/>
            <person name="Yakimov M.M."/>
        </authorList>
    </citation>
    <scope>NUCLEOTIDE SEQUENCE</scope>
    <source>
        <strain evidence="3">HSR-Bgl</strain>
    </source>
</reference>
<feature type="region of interest" description="Disordered" evidence="2">
    <location>
        <begin position="34"/>
        <end position="67"/>
    </location>
</feature>
<dbReference type="PANTHER" id="PTHR30006">
    <property type="entry name" value="THIAMINE-BINDING PERIPLASMIC PROTEIN-RELATED"/>
    <property type="match status" value="1"/>
</dbReference>
<dbReference type="Pfam" id="PF13416">
    <property type="entry name" value="SBP_bac_8"/>
    <property type="match status" value="1"/>
</dbReference>
<accession>A0A897NJJ9</accession>
<dbReference type="GO" id="GO:0015888">
    <property type="term" value="P:thiamine transport"/>
    <property type="evidence" value="ECO:0007669"/>
    <property type="project" value="InterPro"/>
</dbReference>
<keyword evidence="1" id="KW-0732">Signal</keyword>
<dbReference type="AlphaFoldDB" id="A0A897NJJ9"/>
<dbReference type="InterPro" id="IPR006059">
    <property type="entry name" value="SBP"/>
</dbReference>
<feature type="compositionally biased region" description="Low complexity" evidence="2">
    <location>
        <begin position="50"/>
        <end position="64"/>
    </location>
</feature>
<dbReference type="Proteomes" id="UP000663305">
    <property type="component" value="Chromosome"/>
</dbReference>
<sequence length="387" mass="42822">MSFNITGYNNRVMRRRTFLRTAGAGSVVALAGCTGNGDQNGTPSDTPQDGSSGDTQQNGTTTTGDPERTLTVATYSSFTGEDTAGNYLKSAFEDDRDDVTVEFEVPENGLNQYILQKQQGSNVSADMYLGLNTAELVRAEDELDAELFLDSRGDLDRADAIKSDLEIDPEGRAVTYDTGYITLVYDEDEVESPATFDELLEPAYEDALITQNAQQSDPGRAFLLWTIADQGEDEYLDYWQGLLDNGVRILSDWEPAYNAYLDGSAPMVVSYSTDQVYYHGPDVDMSRHQVGFIEDQGYANPEAMARFADTDTADLALEFMDFVLQPEQQAEIAVKNVQFPAVEDADPGEEFSEYAYEPPEPVTHTYDELQGKVDGWIEQWARQIAGP</sequence>
<evidence type="ECO:0000256" key="2">
    <source>
        <dbReference type="SAM" id="MobiDB-lite"/>
    </source>
</evidence>
<protein>
    <submittedName>
        <fullName evidence="3">ABC-type thiamine transport system, periplasmic component</fullName>
    </submittedName>
</protein>
<dbReference type="NCBIfam" id="TIGR01254">
    <property type="entry name" value="sfuA"/>
    <property type="match status" value="1"/>
</dbReference>